<dbReference type="InterPro" id="IPR036397">
    <property type="entry name" value="RNaseH_sf"/>
</dbReference>
<evidence type="ECO:0000313" key="2">
    <source>
        <dbReference type="EMBL" id="KAJ8866788.1"/>
    </source>
</evidence>
<proteinExistence type="predicted"/>
<gene>
    <name evidence="2" type="ORF">PR048_032649</name>
</gene>
<protein>
    <recommendedName>
        <fullName evidence="4">Tc1-like transposase DDE domain-containing protein</fullName>
    </recommendedName>
</protein>
<keyword evidence="3" id="KW-1185">Reference proteome</keyword>
<evidence type="ECO:0000256" key="1">
    <source>
        <dbReference type="SAM" id="MobiDB-lite"/>
    </source>
</evidence>
<accession>A0ABQ9G5Y5</accession>
<feature type="region of interest" description="Disordered" evidence="1">
    <location>
        <begin position="88"/>
        <end position="122"/>
    </location>
</feature>
<feature type="compositionally biased region" description="Polar residues" evidence="1">
    <location>
        <begin position="103"/>
        <end position="116"/>
    </location>
</feature>
<reference evidence="2 3" key="1">
    <citation type="submission" date="2023-02" db="EMBL/GenBank/DDBJ databases">
        <title>LHISI_Scaffold_Assembly.</title>
        <authorList>
            <person name="Stuart O.P."/>
            <person name="Cleave R."/>
            <person name="Magrath M.J.L."/>
            <person name="Mikheyev A.S."/>
        </authorList>
    </citation>
    <scope>NUCLEOTIDE SEQUENCE [LARGE SCALE GENOMIC DNA]</scope>
    <source>
        <strain evidence="2">Daus_M_001</strain>
        <tissue evidence="2">Leg muscle</tissue>
    </source>
</reference>
<dbReference type="Gene3D" id="3.30.420.10">
    <property type="entry name" value="Ribonuclease H-like superfamily/Ribonuclease H"/>
    <property type="match status" value="1"/>
</dbReference>
<dbReference type="Proteomes" id="UP001159363">
    <property type="component" value="Chromosome 15"/>
</dbReference>
<comment type="caution">
    <text evidence="2">The sequence shown here is derived from an EMBL/GenBank/DDBJ whole genome shotgun (WGS) entry which is preliminary data.</text>
</comment>
<organism evidence="2 3">
    <name type="scientific">Dryococelus australis</name>
    <dbReference type="NCBI Taxonomy" id="614101"/>
    <lineage>
        <taxon>Eukaryota</taxon>
        <taxon>Metazoa</taxon>
        <taxon>Ecdysozoa</taxon>
        <taxon>Arthropoda</taxon>
        <taxon>Hexapoda</taxon>
        <taxon>Insecta</taxon>
        <taxon>Pterygota</taxon>
        <taxon>Neoptera</taxon>
        <taxon>Polyneoptera</taxon>
        <taxon>Phasmatodea</taxon>
        <taxon>Verophasmatodea</taxon>
        <taxon>Anareolatae</taxon>
        <taxon>Phasmatidae</taxon>
        <taxon>Eurycanthinae</taxon>
        <taxon>Dryococelus</taxon>
    </lineage>
</organism>
<evidence type="ECO:0008006" key="4">
    <source>
        <dbReference type="Google" id="ProtNLM"/>
    </source>
</evidence>
<evidence type="ECO:0000313" key="3">
    <source>
        <dbReference type="Proteomes" id="UP001159363"/>
    </source>
</evidence>
<name>A0ABQ9G5Y5_9NEOP</name>
<sequence length="615" mass="69783">MDEDGEGKVMRAVNTLPCFLSPLRLTLQAITRPQQLSCRGKKGLSENVSPRRTGLDSRPGRPWFSHVEIVADDASGFLGDIPFPPPFHSGAASSSPRSPPPLNVSQDLTGRSNRLPASQHPRGLPCLRQQRYANASVNDESTINESSGLLILITQFHRSELKVRELPRLRVHWHHVRISCRAMWFLRLPKSIAQKMCRKISGQLWCRIVLLSVKTAIILDLKCREWRRSGSKEHQQHSSRSEIEDLSWIISSYSSEFKSTCDALLRQAVVFTETDRSIEGIALTIASPGTSRSDLVVGTPAGCSGDLSPTAPLAGSMAPFTLLATPHVCSFSTCLPIGSRYAERVEFPREESLRASIAAAEPTDCCINGTFYNPICSMVLRVREKEFGHRMSLHAGRPAGWLAHLTRAAARPKPGRQKRLLMRHIQHLSVNARLYPHVGRVFNWPLRATHEIRYLPKSNWVPMKIVDLCFTVFGEGPLVFVRGSMNTEAYCNILDNGMLQTLWRFYEMDPCYFQDDNARCHVSRATMQWYTDCNVRRLDWPVRSPYLNPIEHLWDELYRRVVRARQARPKSIAQFVEWLQEEWRRIPVDVLQTLVESMPDRMAAVIAARCGPTRF</sequence>
<dbReference type="EMBL" id="JARBHB010000016">
    <property type="protein sequence ID" value="KAJ8866788.1"/>
    <property type="molecule type" value="Genomic_DNA"/>
</dbReference>